<dbReference type="Pfam" id="PF08798">
    <property type="entry name" value="CRISPR_assoc"/>
    <property type="match status" value="1"/>
</dbReference>
<dbReference type="OrthoDB" id="9795689at2"/>
<organism evidence="2 3">
    <name type="scientific">Nocardia yunnanensis</name>
    <dbReference type="NCBI Taxonomy" id="2382165"/>
    <lineage>
        <taxon>Bacteria</taxon>
        <taxon>Bacillati</taxon>
        <taxon>Actinomycetota</taxon>
        <taxon>Actinomycetes</taxon>
        <taxon>Mycobacteriales</taxon>
        <taxon>Nocardiaceae</taxon>
        <taxon>Nocardia</taxon>
    </lineage>
</organism>
<name>A0A386ZM31_9NOCA</name>
<dbReference type="KEGG" id="nyu:D7D52_36120"/>
<evidence type="ECO:0000256" key="1">
    <source>
        <dbReference type="SAM" id="MobiDB-lite"/>
    </source>
</evidence>
<dbReference type="SUPFAM" id="SSF117987">
    <property type="entry name" value="CRISPR-associated protein"/>
    <property type="match status" value="2"/>
</dbReference>
<dbReference type="Proteomes" id="UP000267164">
    <property type="component" value="Chromosome"/>
</dbReference>
<gene>
    <name evidence="2" type="primary">cas6e</name>
    <name evidence="2" type="ORF">D7D52_36120</name>
</gene>
<feature type="compositionally biased region" description="Basic and acidic residues" evidence="1">
    <location>
        <begin position="144"/>
        <end position="162"/>
    </location>
</feature>
<dbReference type="AlphaFoldDB" id="A0A386ZM31"/>
<accession>A0A386ZM31</accession>
<keyword evidence="3" id="KW-1185">Reference proteome</keyword>
<dbReference type="Gene3D" id="3.30.70.1210">
    <property type="entry name" value="Crispr-associated protein, domain 2"/>
    <property type="match status" value="1"/>
</dbReference>
<sequence>MGTSRADGHREPDDRLGGVLSATLITCHSILELNARHPEAQRALLDAQVMHRLVMKGFPGWVEDGARDARAQMGVLHTSNVDLKNQRLTVVVQSSVPPDWSHLGKNQLAAEPQIMKVDQSVAIGQRFRFHTVVNPARMSSRHLPRSEREKPQPERKRLSDTTAEHARQWFAERLQPLGEAAISERGVRRIGADADPTRLVVRILPKLSNLDKKPGMRVGRAQVRGELTITDPHVFVNTIVGGLGHAKAYGCGLILVKRID</sequence>
<reference evidence="2 3" key="1">
    <citation type="submission" date="2018-09" db="EMBL/GenBank/DDBJ databases">
        <title>Nocardia yunnanensis sp. nov., an actinomycete isolated from a soil sample.</title>
        <authorList>
            <person name="Zhang J."/>
        </authorList>
    </citation>
    <scope>NUCLEOTIDE SEQUENCE [LARGE SCALE GENOMIC DNA]</scope>
    <source>
        <strain evidence="2 3">CFHS0054</strain>
    </source>
</reference>
<feature type="region of interest" description="Disordered" evidence="1">
    <location>
        <begin position="134"/>
        <end position="162"/>
    </location>
</feature>
<protein>
    <submittedName>
        <fullName evidence="2">Type I-E CRISPR-associated protein Cas6/Cse3/CasE</fullName>
    </submittedName>
</protein>
<dbReference type="Gene3D" id="3.30.70.1200">
    <property type="entry name" value="Crispr-associated protein, domain 1"/>
    <property type="match status" value="1"/>
</dbReference>
<dbReference type="EMBL" id="CP032568">
    <property type="protein sequence ID" value="AYF78363.1"/>
    <property type="molecule type" value="Genomic_DNA"/>
</dbReference>
<evidence type="ECO:0000313" key="2">
    <source>
        <dbReference type="EMBL" id="AYF78363.1"/>
    </source>
</evidence>
<dbReference type="NCBIfam" id="TIGR01907">
    <property type="entry name" value="casE_Cse3"/>
    <property type="match status" value="1"/>
</dbReference>
<dbReference type="SMART" id="SM01101">
    <property type="entry name" value="CRISPR_assoc"/>
    <property type="match status" value="1"/>
</dbReference>
<proteinExistence type="predicted"/>
<evidence type="ECO:0000313" key="3">
    <source>
        <dbReference type="Proteomes" id="UP000267164"/>
    </source>
</evidence>
<dbReference type="InterPro" id="IPR010179">
    <property type="entry name" value="CRISPR-assoc_prot_Cse3"/>
</dbReference>